<evidence type="ECO:0000313" key="3">
    <source>
        <dbReference type="Proteomes" id="UP000036987"/>
    </source>
</evidence>
<comment type="caution">
    <text evidence="2">The sequence shown here is derived from an EMBL/GenBank/DDBJ whole genome shotgun (WGS) entry which is preliminary data.</text>
</comment>
<protein>
    <submittedName>
        <fullName evidence="2">Uncharacterized protein</fullName>
    </submittedName>
</protein>
<reference evidence="3" key="1">
    <citation type="journal article" date="2016" name="Nature">
        <title>The genome of the seagrass Zostera marina reveals angiosperm adaptation to the sea.</title>
        <authorList>
            <person name="Olsen J.L."/>
            <person name="Rouze P."/>
            <person name="Verhelst B."/>
            <person name="Lin Y.-C."/>
            <person name="Bayer T."/>
            <person name="Collen J."/>
            <person name="Dattolo E."/>
            <person name="De Paoli E."/>
            <person name="Dittami S."/>
            <person name="Maumus F."/>
            <person name="Michel G."/>
            <person name="Kersting A."/>
            <person name="Lauritano C."/>
            <person name="Lohaus R."/>
            <person name="Toepel M."/>
            <person name="Tonon T."/>
            <person name="Vanneste K."/>
            <person name="Amirebrahimi M."/>
            <person name="Brakel J."/>
            <person name="Bostroem C."/>
            <person name="Chovatia M."/>
            <person name="Grimwood J."/>
            <person name="Jenkins J.W."/>
            <person name="Jueterbock A."/>
            <person name="Mraz A."/>
            <person name="Stam W.T."/>
            <person name="Tice H."/>
            <person name="Bornberg-Bauer E."/>
            <person name="Green P.J."/>
            <person name="Pearson G.A."/>
            <person name="Procaccini G."/>
            <person name="Duarte C.M."/>
            <person name="Schmutz J."/>
            <person name="Reusch T.B.H."/>
            <person name="Van de Peer Y."/>
        </authorList>
    </citation>
    <scope>NUCLEOTIDE SEQUENCE [LARGE SCALE GENOMIC DNA]</scope>
    <source>
        <strain evidence="3">cv. Finnish</strain>
    </source>
</reference>
<gene>
    <name evidence="2" type="ORF">ZOSMA_450G00100</name>
</gene>
<dbReference type="EMBL" id="LFYR01001331">
    <property type="protein sequence ID" value="KMZ62598.1"/>
    <property type="molecule type" value="Genomic_DNA"/>
</dbReference>
<dbReference type="PANTHER" id="PTHR33735:SF10">
    <property type="entry name" value="EXPRESSED PROTEIN"/>
    <property type="match status" value="1"/>
</dbReference>
<dbReference type="OrthoDB" id="783687at2759"/>
<sequence>MSSHHLHPKTETKVHVGEPSVQPAKRSPDDSGSFVDTGVVEENTDNRSKTLNISDGEDGSSSSSKHVEESTTNSSNEDDQTQKPSSSSPPTGNWKRSFSIPFPRLPFPKKIPRWAMWTIGSLILLVIPFNKKVLRIEGMMEKVAGAVIDEIQTATSIVKKISGGIADSLPTDSILGKQIEMIENLAEDIEEGVNEAEIWLDKVDEMTDKMEEALLDPIVEATTQIQQNTATNDSKNSH</sequence>
<accession>A0A0K9P0V8</accession>
<keyword evidence="3" id="KW-1185">Reference proteome</keyword>
<organism evidence="2 3">
    <name type="scientific">Zostera marina</name>
    <name type="common">Eelgrass</name>
    <dbReference type="NCBI Taxonomy" id="29655"/>
    <lineage>
        <taxon>Eukaryota</taxon>
        <taxon>Viridiplantae</taxon>
        <taxon>Streptophyta</taxon>
        <taxon>Embryophyta</taxon>
        <taxon>Tracheophyta</taxon>
        <taxon>Spermatophyta</taxon>
        <taxon>Magnoliopsida</taxon>
        <taxon>Liliopsida</taxon>
        <taxon>Zosteraceae</taxon>
        <taxon>Zostera</taxon>
    </lineage>
</organism>
<feature type="region of interest" description="Disordered" evidence="1">
    <location>
        <begin position="1"/>
        <end position="95"/>
    </location>
</feature>
<name>A0A0K9P0V8_ZOSMR</name>
<dbReference type="PANTHER" id="PTHR33735">
    <property type="entry name" value="EXPRESSED PROTEIN"/>
    <property type="match status" value="1"/>
</dbReference>
<evidence type="ECO:0000256" key="1">
    <source>
        <dbReference type="SAM" id="MobiDB-lite"/>
    </source>
</evidence>
<dbReference type="AlphaFoldDB" id="A0A0K9P0V8"/>
<evidence type="ECO:0000313" key="2">
    <source>
        <dbReference type="EMBL" id="KMZ62598.1"/>
    </source>
</evidence>
<proteinExistence type="predicted"/>
<dbReference type="Proteomes" id="UP000036987">
    <property type="component" value="Unassembled WGS sequence"/>
</dbReference>